<organism evidence="2 3">
    <name type="scientific">Phytophthora fragariaefolia</name>
    <dbReference type="NCBI Taxonomy" id="1490495"/>
    <lineage>
        <taxon>Eukaryota</taxon>
        <taxon>Sar</taxon>
        <taxon>Stramenopiles</taxon>
        <taxon>Oomycota</taxon>
        <taxon>Peronosporomycetes</taxon>
        <taxon>Peronosporales</taxon>
        <taxon>Peronosporaceae</taxon>
        <taxon>Phytophthora</taxon>
    </lineage>
</organism>
<evidence type="ECO:0000313" key="3">
    <source>
        <dbReference type="Proteomes" id="UP001165121"/>
    </source>
</evidence>
<feature type="region of interest" description="Disordered" evidence="1">
    <location>
        <begin position="1"/>
        <end position="109"/>
    </location>
</feature>
<dbReference type="Proteomes" id="UP001165121">
    <property type="component" value="Unassembled WGS sequence"/>
</dbReference>
<dbReference type="AlphaFoldDB" id="A0A9W6TLI7"/>
<reference evidence="2" key="1">
    <citation type="submission" date="2023-04" db="EMBL/GenBank/DDBJ databases">
        <title>Phytophthora fragariaefolia NBRC 109709.</title>
        <authorList>
            <person name="Ichikawa N."/>
            <person name="Sato H."/>
            <person name="Tonouchi N."/>
        </authorList>
    </citation>
    <scope>NUCLEOTIDE SEQUENCE</scope>
    <source>
        <strain evidence="2">NBRC 109709</strain>
    </source>
</reference>
<feature type="compositionally biased region" description="Basic and acidic residues" evidence="1">
    <location>
        <begin position="1"/>
        <end position="10"/>
    </location>
</feature>
<proteinExistence type="predicted"/>
<evidence type="ECO:0000313" key="2">
    <source>
        <dbReference type="EMBL" id="GMF15895.1"/>
    </source>
</evidence>
<comment type="caution">
    <text evidence="2">The sequence shown here is derived from an EMBL/GenBank/DDBJ whole genome shotgun (WGS) entry which is preliminary data.</text>
</comment>
<name>A0A9W6TLI7_9STRA</name>
<accession>A0A9W6TLI7</accession>
<gene>
    <name evidence="2" type="ORF">Pfra01_000060900</name>
</gene>
<feature type="compositionally biased region" description="Basic and acidic residues" evidence="1">
    <location>
        <begin position="20"/>
        <end position="30"/>
    </location>
</feature>
<sequence>MQKGDSQDQQKKRRASKRRVVVEQDPRTDGAVRASQQRPLDAAPAAKPQFTMKPISDETSQRAAKKSKKTPFDYNELRKSSLPPSRGALKQRESRPAHTPDQIAGGDNACHNSAGDGACPGMVVSLFHTQVLNPGLSSSVVQDAQPSAALTPALREEAIPGSETTTAAESLLPSRTFYMLVPVTIRVPKNCTGCARSAEQTTDSGTPRTASAAGIISHRESCDPFPKFFDICTHDKHAAILQHLVL</sequence>
<dbReference type="EMBL" id="BSXT01000043">
    <property type="protein sequence ID" value="GMF15895.1"/>
    <property type="molecule type" value="Genomic_DNA"/>
</dbReference>
<keyword evidence="3" id="KW-1185">Reference proteome</keyword>
<protein>
    <submittedName>
        <fullName evidence="2">Unnamed protein product</fullName>
    </submittedName>
</protein>
<evidence type="ECO:0000256" key="1">
    <source>
        <dbReference type="SAM" id="MobiDB-lite"/>
    </source>
</evidence>